<feature type="region of interest" description="Disordered" evidence="1">
    <location>
        <begin position="65"/>
        <end position="93"/>
    </location>
</feature>
<comment type="caution">
    <text evidence="3">The sequence shown here is derived from an EMBL/GenBank/DDBJ whole genome shotgun (WGS) entry which is preliminary data.</text>
</comment>
<feature type="region of interest" description="Disordered" evidence="1">
    <location>
        <begin position="1"/>
        <end position="31"/>
    </location>
</feature>
<evidence type="ECO:0000313" key="2">
    <source>
        <dbReference type="EMBL" id="PLW18099.1"/>
    </source>
</evidence>
<organism evidence="3 4">
    <name type="scientific">Puccinia coronata f. sp. avenae</name>
    <dbReference type="NCBI Taxonomy" id="200324"/>
    <lineage>
        <taxon>Eukaryota</taxon>
        <taxon>Fungi</taxon>
        <taxon>Dikarya</taxon>
        <taxon>Basidiomycota</taxon>
        <taxon>Pucciniomycotina</taxon>
        <taxon>Pucciniomycetes</taxon>
        <taxon>Pucciniales</taxon>
        <taxon>Pucciniaceae</taxon>
        <taxon>Puccinia</taxon>
    </lineage>
</organism>
<evidence type="ECO:0000313" key="4">
    <source>
        <dbReference type="Proteomes" id="UP000235392"/>
    </source>
</evidence>
<dbReference type="Proteomes" id="UP000235392">
    <property type="component" value="Unassembled WGS sequence"/>
</dbReference>
<reference evidence="3 4" key="1">
    <citation type="submission" date="2017-11" db="EMBL/GenBank/DDBJ databases">
        <title>De novo assembly and phasing of dikaryotic genomes from two isolates of Puccinia coronata f. sp. avenae, the causal agent of oat crown rust.</title>
        <authorList>
            <person name="Miller M.E."/>
            <person name="Zhang Y."/>
            <person name="Omidvar V."/>
            <person name="Sperschneider J."/>
            <person name="Schwessinger B."/>
            <person name="Raley C."/>
            <person name="Palmer J.M."/>
            <person name="Garnica D."/>
            <person name="Upadhyaya N."/>
            <person name="Rathjen J."/>
            <person name="Taylor J.M."/>
            <person name="Park R.F."/>
            <person name="Dodds P.N."/>
            <person name="Hirsch C.D."/>
            <person name="Kianian S.F."/>
            <person name="Figueroa M."/>
        </authorList>
    </citation>
    <scope>NUCLEOTIDE SEQUENCE [LARGE SCALE GENOMIC DNA]</scope>
    <source>
        <strain evidence="3">12SD80</strain>
    </source>
</reference>
<evidence type="ECO:0000256" key="1">
    <source>
        <dbReference type="SAM" id="MobiDB-lite"/>
    </source>
</evidence>
<accession>A0A2N5ULV5</accession>
<proteinExistence type="predicted"/>
<name>A0A2N5ULV5_9BASI</name>
<dbReference type="AlphaFoldDB" id="A0A2N5ULV5"/>
<feature type="compositionally biased region" description="Basic and acidic residues" evidence="1">
    <location>
        <begin position="68"/>
        <end position="81"/>
    </location>
</feature>
<dbReference type="EMBL" id="PGCI01000125">
    <property type="protein sequence ID" value="PLW38627.1"/>
    <property type="molecule type" value="Genomic_DNA"/>
</dbReference>
<protein>
    <submittedName>
        <fullName evidence="3">Uncharacterized protein</fullName>
    </submittedName>
</protein>
<evidence type="ECO:0000313" key="3">
    <source>
        <dbReference type="EMBL" id="PLW38627.1"/>
    </source>
</evidence>
<gene>
    <name evidence="3" type="ORF">PCASD_08221</name>
    <name evidence="2" type="ORF">PCASD_16114</name>
</gene>
<sequence>MTGIVSDEGGVPETVPFLKTASPGPGNSCSGNKLFSFPYPEGHPQSHQATVANRILSLHFHFQSTSHPRYESSFTEKYERTGKRRPTPSEWHS</sequence>
<dbReference type="EMBL" id="PGCI01000739">
    <property type="protein sequence ID" value="PLW18099.1"/>
    <property type="molecule type" value="Genomic_DNA"/>
</dbReference>